<accession>A0AAN9VVW0</accession>
<name>A0AAN9VVW0_9ORTH</name>
<dbReference type="InterPro" id="IPR036291">
    <property type="entry name" value="NAD(P)-bd_dom_sf"/>
</dbReference>
<evidence type="ECO:0000256" key="3">
    <source>
        <dbReference type="RuleBase" id="RU000363"/>
    </source>
</evidence>
<evidence type="ECO:0000313" key="5">
    <source>
        <dbReference type="Proteomes" id="UP001378592"/>
    </source>
</evidence>
<sequence>MERWRGRVAVVTGASAGIGAAIAYQFQDAGLTVVALARRKEKIPVAVAKAREEAAARGRASLGKAPAPGPLHCVQCDVSNEQDVLAAFKWVRDNVGTVHILVNNAGRGGETRLTGTNTAEWRDILDTNVLGLSMCTREAIQLMREKGVDDGHVVHIGSIAGHIYPVIPGAEIYGATKHAVRVLTEGLRKELVAAKSKIRVTEVSPGVVKTEFVDKLKSRGGDDWWKKPHLHPEDIADCVLYAINAPPHVQIHEIIVKPVGEAF</sequence>
<keyword evidence="5" id="KW-1185">Reference proteome</keyword>
<dbReference type="EMBL" id="JAZDUA010000207">
    <property type="protein sequence ID" value="KAK7864258.1"/>
    <property type="molecule type" value="Genomic_DNA"/>
</dbReference>
<protein>
    <submittedName>
        <fullName evidence="4">Uncharacterized protein</fullName>
    </submittedName>
</protein>
<evidence type="ECO:0000256" key="2">
    <source>
        <dbReference type="ARBA" id="ARBA00023002"/>
    </source>
</evidence>
<organism evidence="4 5">
    <name type="scientific">Gryllus longicercus</name>
    <dbReference type="NCBI Taxonomy" id="2509291"/>
    <lineage>
        <taxon>Eukaryota</taxon>
        <taxon>Metazoa</taxon>
        <taxon>Ecdysozoa</taxon>
        <taxon>Arthropoda</taxon>
        <taxon>Hexapoda</taxon>
        <taxon>Insecta</taxon>
        <taxon>Pterygota</taxon>
        <taxon>Neoptera</taxon>
        <taxon>Polyneoptera</taxon>
        <taxon>Orthoptera</taxon>
        <taxon>Ensifera</taxon>
        <taxon>Gryllidea</taxon>
        <taxon>Grylloidea</taxon>
        <taxon>Gryllidae</taxon>
        <taxon>Gryllinae</taxon>
        <taxon>Gryllus</taxon>
    </lineage>
</organism>
<keyword evidence="2" id="KW-0560">Oxidoreductase</keyword>
<dbReference type="PROSITE" id="PS00061">
    <property type="entry name" value="ADH_SHORT"/>
    <property type="match status" value="1"/>
</dbReference>
<dbReference type="FunFam" id="3.40.50.720:FF:000047">
    <property type="entry name" value="NADP-dependent L-serine/L-allo-threonine dehydrogenase"/>
    <property type="match status" value="1"/>
</dbReference>
<reference evidence="4 5" key="1">
    <citation type="submission" date="2024-03" db="EMBL/GenBank/DDBJ databases">
        <title>The genome assembly and annotation of the cricket Gryllus longicercus Weissman &amp; Gray.</title>
        <authorList>
            <person name="Szrajer S."/>
            <person name="Gray D."/>
            <person name="Ylla G."/>
        </authorList>
    </citation>
    <scope>NUCLEOTIDE SEQUENCE [LARGE SCALE GENOMIC DNA]</scope>
    <source>
        <strain evidence="4">DAG 2021-001</strain>
        <tissue evidence="4">Whole body minus gut</tissue>
    </source>
</reference>
<dbReference type="Gene3D" id="3.40.50.720">
    <property type="entry name" value="NAD(P)-binding Rossmann-like Domain"/>
    <property type="match status" value="1"/>
</dbReference>
<gene>
    <name evidence="4" type="ORF">R5R35_009521</name>
</gene>
<dbReference type="PRINTS" id="PR00081">
    <property type="entry name" value="GDHRDH"/>
</dbReference>
<evidence type="ECO:0000256" key="1">
    <source>
        <dbReference type="ARBA" id="ARBA00006484"/>
    </source>
</evidence>
<dbReference type="InterPro" id="IPR020904">
    <property type="entry name" value="Sc_DH/Rdtase_CS"/>
</dbReference>
<evidence type="ECO:0000313" key="4">
    <source>
        <dbReference type="EMBL" id="KAK7864258.1"/>
    </source>
</evidence>
<dbReference type="Pfam" id="PF00106">
    <property type="entry name" value="adh_short"/>
    <property type="match status" value="1"/>
</dbReference>
<dbReference type="AlphaFoldDB" id="A0AAN9VVW0"/>
<proteinExistence type="inferred from homology"/>
<dbReference type="SUPFAM" id="SSF51735">
    <property type="entry name" value="NAD(P)-binding Rossmann-fold domains"/>
    <property type="match status" value="1"/>
</dbReference>
<dbReference type="InterPro" id="IPR002347">
    <property type="entry name" value="SDR_fam"/>
</dbReference>
<comment type="similarity">
    <text evidence="1 3">Belongs to the short-chain dehydrogenases/reductases (SDR) family.</text>
</comment>
<dbReference type="PANTHER" id="PTHR43115:SF4">
    <property type="entry name" value="DEHYDROGENASE_REDUCTASE SDR FAMILY MEMBER 11"/>
    <property type="match status" value="1"/>
</dbReference>
<dbReference type="GO" id="GO:0016616">
    <property type="term" value="F:oxidoreductase activity, acting on the CH-OH group of donors, NAD or NADP as acceptor"/>
    <property type="evidence" value="ECO:0007669"/>
    <property type="project" value="UniProtKB-ARBA"/>
</dbReference>
<dbReference type="PANTHER" id="PTHR43115">
    <property type="entry name" value="DEHYDROGENASE/REDUCTASE SDR FAMILY MEMBER 11"/>
    <property type="match status" value="1"/>
</dbReference>
<dbReference type="PRINTS" id="PR00080">
    <property type="entry name" value="SDRFAMILY"/>
</dbReference>
<dbReference type="Proteomes" id="UP001378592">
    <property type="component" value="Unassembled WGS sequence"/>
</dbReference>
<comment type="caution">
    <text evidence="4">The sequence shown here is derived from an EMBL/GenBank/DDBJ whole genome shotgun (WGS) entry which is preliminary data.</text>
</comment>